<dbReference type="GO" id="GO:0004602">
    <property type="term" value="F:glutathione peroxidase activity"/>
    <property type="evidence" value="ECO:0007669"/>
    <property type="project" value="TreeGrafter"/>
</dbReference>
<dbReference type="EC" id="5.99.1.4" evidence="1"/>
<dbReference type="OrthoDB" id="5244108at2"/>
<dbReference type="PANTHER" id="PTHR42943:SF2">
    <property type="entry name" value="GLUTATHIONE S-TRANSFERASE KAPPA 1"/>
    <property type="match status" value="1"/>
</dbReference>
<proteinExistence type="inferred from homology"/>
<dbReference type="CDD" id="cd03022">
    <property type="entry name" value="DsbA_HCCA_Iso"/>
    <property type="match status" value="1"/>
</dbReference>
<feature type="active site" description="Nucleophile" evidence="2">
    <location>
        <position position="13"/>
    </location>
</feature>
<gene>
    <name evidence="4" type="ORF">SAMN05216203_0400</name>
</gene>
<reference evidence="4 5" key="1">
    <citation type="submission" date="2016-10" db="EMBL/GenBank/DDBJ databases">
        <authorList>
            <person name="de Groot N.N."/>
        </authorList>
    </citation>
    <scope>NUCLEOTIDE SEQUENCE [LARGE SCALE GENOMIC DNA]</scope>
    <source>
        <strain evidence="4 5">CGMCC 1.9167</strain>
    </source>
</reference>
<sequence>MNPKIEFYFDFGSPNAYLAYRRIPEIQKRLGAEFEMKPILLGGVFKATGNQSPMMAFANVPAKLAYERLEMTRFIKRHGISQFRQNPFFPVNTMMLMRGSILARQTGVYDRYIEMVFSAMWEKSLNMGDESVFSEQLGSIGIDSNDFIAKLSDSDIKQQLVEATEEAVQRGIFGSPSFFVGDELFFGKDRLDDVEREFLLKTEA</sequence>
<dbReference type="GO" id="GO:0018845">
    <property type="term" value="F:2-hydroxychromene-2-carboxylate isomerase activity"/>
    <property type="evidence" value="ECO:0007669"/>
    <property type="project" value="UniProtKB-UniRule"/>
</dbReference>
<dbReference type="AlphaFoldDB" id="A0A1I6GRC8"/>
<feature type="domain" description="DSBA-like thioredoxin" evidence="3">
    <location>
        <begin position="5"/>
        <end position="196"/>
    </location>
</feature>
<dbReference type="GO" id="GO:1901170">
    <property type="term" value="P:naphthalene catabolic process"/>
    <property type="evidence" value="ECO:0007669"/>
    <property type="project" value="InterPro"/>
</dbReference>
<evidence type="ECO:0000313" key="4">
    <source>
        <dbReference type="EMBL" id="SFR44738.1"/>
    </source>
</evidence>
<dbReference type="PANTHER" id="PTHR42943">
    <property type="entry name" value="GLUTATHIONE S-TRANSFERASE KAPPA"/>
    <property type="match status" value="1"/>
</dbReference>
<dbReference type="SUPFAM" id="SSF52833">
    <property type="entry name" value="Thioredoxin-like"/>
    <property type="match status" value="1"/>
</dbReference>
<dbReference type="GO" id="GO:0006749">
    <property type="term" value="P:glutathione metabolic process"/>
    <property type="evidence" value="ECO:0007669"/>
    <property type="project" value="TreeGrafter"/>
</dbReference>
<evidence type="ECO:0000313" key="5">
    <source>
        <dbReference type="Proteomes" id="UP000198644"/>
    </source>
</evidence>
<protein>
    <recommendedName>
        <fullName evidence="1">2-hydroxychromene-2-carboxylate isomerase</fullName>
        <ecNumber evidence="1">5.99.1.4</ecNumber>
    </recommendedName>
</protein>
<comment type="similarity">
    <text evidence="1">Belongs to the GST superfamily. NadH family.</text>
</comment>
<keyword evidence="5" id="KW-1185">Reference proteome</keyword>
<dbReference type="InterPro" id="IPR014440">
    <property type="entry name" value="HCCAis_GSTk"/>
</dbReference>
<comment type="catalytic activity">
    <reaction evidence="1">
        <text>2-hydroxychromene-2-carboxylate = (3E)-4-(2-hydroxyphenyl)-2-oxobut-3-enoate</text>
        <dbReference type="Rhea" id="RHEA:27401"/>
        <dbReference type="ChEBI" id="CHEBI:59350"/>
        <dbReference type="ChEBI" id="CHEBI:59353"/>
        <dbReference type="EC" id="5.99.1.4"/>
    </reaction>
</comment>
<dbReference type="Pfam" id="PF01323">
    <property type="entry name" value="DSBA"/>
    <property type="match status" value="1"/>
</dbReference>
<accession>A0A1I6GRC8</accession>
<evidence type="ECO:0000259" key="3">
    <source>
        <dbReference type="Pfam" id="PF01323"/>
    </source>
</evidence>
<dbReference type="GO" id="GO:0004364">
    <property type="term" value="F:glutathione transferase activity"/>
    <property type="evidence" value="ECO:0007669"/>
    <property type="project" value="TreeGrafter"/>
</dbReference>
<dbReference type="STRING" id="650891.SAMN05216203_0400"/>
<name>A0A1I6GRC8_9GAMM</name>
<dbReference type="Gene3D" id="3.40.30.10">
    <property type="entry name" value="Glutaredoxin"/>
    <property type="match status" value="1"/>
</dbReference>
<evidence type="ECO:0000256" key="2">
    <source>
        <dbReference type="PIRSR" id="PIRSR006386-1"/>
    </source>
</evidence>
<dbReference type="InterPro" id="IPR036249">
    <property type="entry name" value="Thioredoxin-like_sf"/>
</dbReference>
<dbReference type="RefSeq" id="WP_092008624.1">
    <property type="nucleotide sequence ID" value="NZ_FOYW01000001.1"/>
</dbReference>
<organism evidence="4 5">
    <name type="scientific">Marinobacter daqiaonensis</name>
    <dbReference type="NCBI Taxonomy" id="650891"/>
    <lineage>
        <taxon>Bacteria</taxon>
        <taxon>Pseudomonadati</taxon>
        <taxon>Pseudomonadota</taxon>
        <taxon>Gammaproteobacteria</taxon>
        <taxon>Pseudomonadales</taxon>
        <taxon>Marinobacteraceae</taxon>
        <taxon>Marinobacter</taxon>
    </lineage>
</organism>
<evidence type="ECO:0000256" key="1">
    <source>
        <dbReference type="PIRNR" id="PIRNR006386"/>
    </source>
</evidence>
<keyword evidence="1 4" id="KW-0413">Isomerase</keyword>
<dbReference type="Proteomes" id="UP000198644">
    <property type="component" value="Unassembled WGS sequence"/>
</dbReference>
<dbReference type="PIRSF" id="PIRSF006386">
    <property type="entry name" value="HCCAis_GSTk"/>
    <property type="match status" value="1"/>
</dbReference>
<dbReference type="InterPro" id="IPR001853">
    <property type="entry name" value="DSBA-like_thioredoxin_dom"/>
</dbReference>
<dbReference type="InterPro" id="IPR051924">
    <property type="entry name" value="GST_Kappa/NadH"/>
</dbReference>
<dbReference type="EMBL" id="FOYW01000001">
    <property type="protein sequence ID" value="SFR44738.1"/>
    <property type="molecule type" value="Genomic_DNA"/>
</dbReference>
<dbReference type="InterPro" id="IPR044087">
    <property type="entry name" value="NahD-like"/>
</dbReference>